<protein>
    <submittedName>
        <fullName evidence="2">Uncharacterized protein</fullName>
    </submittedName>
</protein>
<dbReference type="GeneID" id="25473198"/>
<evidence type="ECO:0000256" key="1">
    <source>
        <dbReference type="SAM" id="MobiDB-lite"/>
    </source>
</evidence>
<dbReference type="OrthoDB" id="10452777at2759"/>
<reference evidence="2" key="1">
    <citation type="submission" date="2013-10" db="EMBL/GenBank/DDBJ databases">
        <title>Genomic analysis of the causative agents of coccidiosis in chickens.</title>
        <authorList>
            <person name="Reid A.J."/>
            <person name="Blake D."/>
            <person name="Billington K."/>
            <person name="Browne H."/>
            <person name="Dunn M."/>
            <person name="Hung S."/>
            <person name="Kawahara F."/>
            <person name="Miranda-Saavedra D."/>
            <person name="Mourier T."/>
            <person name="Nagra H."/>
            <person name="Otto T.D."/>
            <person name="Rawlings N."/>
            <person name="Sanchez A."/>
            <person name="Sanders M."/>
            <person name="Subramaniam C."/>
            <person name="Tay Y."/>
            <person name="Dear P."/>
            <person name="Doerig C."/>
            <person name="Gruber A."/>
            <person name="Parkinson J."/>
            <person name="Shirley M."/>
            <person name="Wan K.L."/>
            <person name="Berriman M."/>
            <person name="Tomley F."/>
            <person name="Pain A."/>
        </authorList>
    </citation>
    <scope>NUCLEOTIDE SEQUENCE [LARGE SCALE GENOMIC DNA]</scope>
    <source>
        <strain evidence="2">Houghton</strain>
    </source>
</reference>
<feature type="region of interest" description="Disordered" evidence="1">
    <location>
        <begin position="63"/>
        <end position="89"/>
    </location>
</feature>
<dbReference type="RefSeq" id="XP_013440252.1">
    <property type="nucleotide sequence ID" value="XM_013584798.1"/>
</dbReference>
<evidence type="ECO:0000313" key="2">
    <source>
        <dbReference type="EMBL" id="CDJ62890.1"/>
    </source>
</evidence>
<dbReference type="VEuPathDB" id="ToxoDB:ENH_00030330"/>
<feature type="region of interest" description="Disordered" evidence="1">
    <location>
        <begin position="101"/>
        <end position="186"/>
    </location>
</feature>
<sequence length="333" mass="34078">MFPNAGTFAPVSASASEGSIDIAGWMLQPAGTSAPAKEASLTAELWAPTKAMLQAEKRSLQLKESETQLIPAPAKQATQPQTEAAAPATSIKALSLQATLSPHPPQQAWPNPTTAALPGLDSSAPEASTKPSRATIPTAGHMPAQSSSTLPSPATGSSLPASTSVPPPVPPRSRSGQTGGQAAGPSQALAALSLESATAGESTLQRTARSVVFPQAGAPEVSASALSATHTLPKYTPVPTSVPITLRLGPSKAATLPASFPRGGPLEPDQISLQPGEMREFVPMVSVGNLSSSHYKGLHLPYQFRHLVNTVRALSRLLGIISSTLTGVEQPKA</sequence>
<evidence type="ECO:0000313" key="3">
    <source>
        <dbReference type="Proteomes" id="UP000030754"/>
    </source>
</evidence>
<feature type="compositionally biased region" description="Low complexity" evidence="1">
    <location>
        <begin position="71"/>
        <end position="89"/>
    </location>
</feature>
<accession>U6MMK7</accession>
<dbReference type="AlphaFoldDB" id="U6MMK7"/>
<reference evidence="2" key="2">
    <citation type="submission" date="2013-10" db="EMBL/GenBank/DDBJ databases">
        <authorList>
            <person name="Aslett M."/>
        </authorList>
    </citation>
    <scope>NUCLEOTIDE SEQUENCE [LARGE SCALE GENOMIC DNA]</scope>
    <source>
        <strain evidence="2">Houghton</strain>
    </source>
</reference>
<proteinExistence type="predicted"/>
<dbReference type="EMBL" id="HG722623">
    <property type="protein sequence ID" value="CDJ62890.1"/>
    <property type="molecule type" value="Genomic_DNA"/>
</dbReference>
<dbReference type="Proteomes" id="UP000030754">
    <property type="component" value="Unassembled WGS sequence"/>
</dbReference>
<gene>
    <name evidence="2" type="ORF">ENH_00030330</name>
</gene>
<feature type="compositionally biased region" description="Polar residues" evidence="1">
    <location>
        <begin position="144"/>
        <end position="156"/>
    </location>
</feature>
<name>U6MMK7_9EIME</name>
<keyword evidence="3" id="KW-1185">Reference proteome</keyword>
<organism evidence="2 3">
    <name type="scientific">Eimeria necatrix</name>
    <dbReference type="NCBI Taxonomy" id="51315"/>
    <lineage>
        <taxon>Eukaryota</taxon>
        <taxon>Sar</taxon>
        <taxon>Alveolata</taxon>
        <taxon>Apicomplexa</taxon>
        <taxon>Conoidasida</taxon>
        <taxon>Coccidia</taxon>
        <taxon>Eucoccidiorida</taxon>
        <taxon>Eimeriorina</taxon>
        <taxon>Eimeriidae</taxon>
        <taxon>Eimeria</taxon>
    </lineage>
</organism>